<dbReference type="GO" id="GO:0006900">
    <property type="term" value="P:vesicle budding from membrane"/>
    <property type="evidence" value="ECO:0007669"/>
    <property type="project" value="TreeGrafter"/>
</dbReference>
<evidence type="ECO:0000256" key="7">
    <source>
        <dbReference type="ARBA" id="ARBA00023176"/>
    </source>
</evidence>
<evidence type="ECO:0000259" key="9">
    <source>
        <dbReference type="PROSITE" id="PS50942"/>
    </source>
</evidence>
<keyword evidence="6" id="KW-0472">Membrane</keyword>
<dbReference type="InterPro" id="IPR013809">
    <property type="entry name" value="ENTH"/>
</dbReference>
<evidence type="ECO:0000256" key="2">
    <source>
        <dbReference type="ARBA" id="ARBA00004555"/>
    </source>
</evidence>
<dbReference type="EMBL" id="OU466862">
    <property type="protein sequence ID" value="CAH2073251.1"/>
    <property type="molecule type" value="Genomic_DNA"/>
</dbReference>
<keyword evidence="4" id="KW-0254">Endocytosis</keyword>
<evidence type="ECO:0000313" key="10">
    <source>
        <dbReference type="EMBL" id="CAH2073251.1"/>
    </source>
</evidence>
<dbReference type="GO" id="GO:0030136">
    <property type="term" value="C:clathrin-coated vesicle"/>
    <property type="evidence" value="ECO:0007669"/>
    <property type="project" value="UniProtKB-SubCell"/>
</dbReference>
<evidence type="ECO:0000256" key="8">
    <source>
        <dbReference type="ARBA" id="ARBA00023329"/>
    </source>
</evidence>
<protein>
    <recommendedName>
        <fullName evidence="9">ENTH domain-containing protein</fullName>
    </recommendedName>
</protein>
<keyword evidence="8" id="KW-0968">Cytoplasmic vesicle</keyword>
<evidence type="ECO:0000256" key="4">
    <source>
        <dbReference type="ARBA" id="ARBA00022583"/>
    </source>
</evidence>
<evidence type="ECO:0000256" key="1">
    <source>
        <dbReference type="ARBA" id="ARBA00004132"/>
    </source>
</evidence>
<dbReference type="GO" id="GO:0005794">
    <property type="term" value="C:Golgi apparatus"/>
    <property type="evidence" value="ECO:0007669"/>
    <property type="project" value="UniProtKB-SubCell"/>
</dbReference>
<dbReference type="GO" id="GO:0000149">
    <property type="term" value="F:SNARE binding"/>
    <property type="evidence" value="ECO:0007669"/>
    <property type="project" value="TreeGrafter"/>
</dbReference>
<dbReference type="GO" id="GO:0005545">
    <property type="term" value="F:1-phosphatidylinositol binding"/>
    <property type="evidence" value="ECO:0007669"/>
    <property type="project" value="TreeGrafter"/>
</dbReference>
<organism evidence="10 11">
    <name type="scientific">Thlaspi arvense</name>
    <name type="common">Field penny-cress</name>
    <dbReference type="NCBI Taxonomy" id="13288"/>
    <lineage>
        <taxon>Eukaryota</taxon>
        <taxon>Viridiplantae</taxon>
        <taxon>Streptophyta</taxon>
        <taxon>Embryophyta</taxon>
        <taxon>Tracheophyta</taxon>
        <taxon>Spermatophyta</taxon>
        <taxon>Magnoliopsida</taxon>
        <taxon>eudicotyledons</taxon>
        <taxon>Gunneridae</taxon>
        <taxon>Pentapetalae</taxon>
        <taxon>rosids</taxon>
        <taxon>malvids</taxon>
        <taxon>Brassicales</taxon>
        <taxon>Brassicaceae</taxon>
        <taxon>Thlaspideae</taxon>
        <taxon>Thlaspi</taxon>
    </lineage>
</organism>
<keyword evidence="11" id="KW-1185">Reference proteome</keyword>
<evidence type="ECO:0000256" key="3">
    <source>
        <dbReference type="ARBA" id="ARBA00004600"/>
    </source>
</evidence>
<dbReference type="SUPFAM" id="SSF48464">
    <property type="entry name" value="ENTH/VHS domain"/>
    <property type="match status" value="1"/>
</dbReference>
<name>A0AAU9T0D3_THLAR</name>
<gene>
    <name evidence="10" type="ORF">TAV2_LOCUS21340</name>
</gene>
<dbReference type="GO" id="GO:0072583">
    <property type="term" value="P:clathrin-dependent endocytosis"/>
    <property type="evidence" value="ECO:0007669"/>
    <property type="project" value="InterPro"/>
</dbReference>
<evidence type="ECO:0000313" key="11">
    <source>
        <dbReference type="Proteomes" id="UP000836841"/>
    </source>
</evidence>
<dbReference type="Proteomes" id="UP000836841">
    <property type="component" value="Chromosome 6"/>
</dbReference>
<dbReference type="InterPro" id="IPR045192">
    <property type="entry name" value="AP180-like"/>
</dbReference>
<evidence type="ECO:0000256" key="5">
    <source>
        <dbReference type="ARBA" id="ARBA00023034"/>
    </source>
</evidence>
<keyword evidence="5" id="KW-0333">Golgi apparatus</keyword>
<dbReference type="GO" id="GO:0005905">
    <property type="term" value="C:clathrin-coated pit"/>
    <property type="evidence" value="ECO:0007669"/>
    <property type="project" value="UniProtKB-SubCell"/>
</dbReference>
<dbReference type="PANTHER" id="PTHR22951">
    <property type="entry name" value="CLATHRIN ASSEMBLY PROTEIN"/>
    <property type="match status" value="1"/>
</dbReference>
<feature type="domain" description="ENTH" evidence="9">
    <location>
        <begin position="53"/>
        <end position="183"/>
    </location>
</feature>
<dbReference type="InterPro" id="IPR011417">
    <property type="entry name" value="ANTH_dom"/>
</dbReference>
<dbReference type="InterPro" id="IPR048050">
    <property type="entry name" value="ANTH_N_plant"/>
</dbReference>
<comment type="subcellular location">
    <subcellularLocation>
        <location evidence="1">Cytoplasmic vesicle</location>
        <location evidence="1">Clathrin-coated vesicle</location>
    </subcellularLocation>
    <subcellularLocation>
        <location evidence="2">Golgi apparatus</location>
    </subcellularLocation>
    <subcellularLocation>
        <location evidence="3">Membrane</location>
        <location evidence="3">Clathrin-coated pit</location>
    </subcellularLocation>
</comment>
<reference evidence="10 11" key="1">
    <citation type="submission" date="2022-03" db="EMBL/GenBank/DDBJ databases">
        <authorList>
            <person name="Nunn A."/>
            <person name="Chopra R."/>
            <person name="Nunn A."/>
            <person name="Contreras Garrido A."/>
        </authorList>
    </citation>
    <scope>NUCLEOTIDE SEQUENCE [LARGE SCALE GENOMIC DNA]</scope>
</reference>
<dbReference type="PANTHER" id="PTHR22951:SF72">
    <property type="entry name" value="ENTH DOMAIN-CONTAINING PROTEIN"/>
    <property type="match status" value="1"/>
</dbReference>
<dbReference type="PROSITE" id="PS50942">
    <property type="entry name" value="ENTH"/>
    <property type="match status" value="1"/>
</dbReference>
<dbReference type="InterPro" id="IPR008942">
    <property type="entry name" value="ENTH_VHS"/>
</dbReference>
<proteinExistence type="predicted"/>
<dbReference type="GO" id="GO:0048268">
    <property type="term" value="P:clathrin coat assembly"/>
    <property type="evidence" value="ECO:0007669"/>
    <property type="project" value="InterPro"/>
</dbReference>
<dbReference type="Gene3D" id="1.25.40.90">
    <property type="match status" value="1"/>
</dbReference>
<keyword evidence="7" id="KW-0168">Coated pit</keyword>
<dbReference type="AlphaFoldDB" id="A0AAU9T0D3"/>
<evidence type="ECO:0000256" key="6">
    <source>
        <dbReference type="ARBA" id="ARBA00023136"/>
    </source>
</evidence>
<accession>A0AAU9T0D3</accession>
<sequence>MPIRIKSHIINQRKHLRLFSFPSAKKMAKLKYLIIGKVKDKASIGKARLFHSFSSNAVKYIHLALLKSTTHTSHKPPDSNYVSDVISYSNSRHGPAAFAAVMWRLRVTKNAFVATKSLIVFHKLIKSSTDKFEGLGHSWINLKLNDFSDVSSNLTIELSRWVKWYGLYLDHLSWISKVLGFYPNLTESSKEKSKEKDCVSSHQTGYIMRQTESLVSFFEHICTRPETPPLFQNKIVDEIRELVIQDYFTVVRLVMVRLQVLSERLIKPGIEPVGDSGSNDLRLVLTRLEECKVSLSGFFWCCRRLAEDFWSLVEILKAKMVQGDKEMVEFPGFGQTTVKDDEEMVELASSVQTEWVTFGDSETATNELLKWDTEWVTFDDSEGLTNEPLRFSLYT</sequence>
<dbReference type="Pfam" id="PF07651">
    <property type="entry name" value="ANTH"/>
    <property type="match status" value="1"/>
</dbReference>
<dbReference type="GO" id="GO:0005546">
    <property type="term" value="F:phosphatidylinositol-4,5-bisphosphate binding"/>
    <property type="evidence" value="ECO:0007669"/>
    <property type="project" value="TreeGrafter"/>
</dbReference>
<dbReference type="GO" id="GO:0032050">
    <property type="term" value="F:clathrin heavy chain binding"/>
    <property type="evidence" value="ECO:0007669"/>
    <property type="project" value="TreeGrafter"/>
</dbReference>
<dbReference type="CDD" id="cd16987">
    <property type="entry name" value="ANTH_N_AP180_plant"/>
    <property type="match status" value="1"/>
</dbReference>